<dbReference type="Proteomes" id="UP000298050">
    <property type="component" value="Unassembled WGS sequence"/>
</dbReference>
<feature type="transmembrane region" description="Helical" evidence="5">
    <location>
        <begin position="162"/>
        <end position="191"/>
    </location>
</feature>
<evidence type="ECO:0000256" key="4">
    <source>
        <dbReference type="ARBA" id="ARBA00023136"/>
    </source>
</evidence>
<name>A0A4Z0LW75_9GAMM</name>
<evidence type="ECO:0000256" key="2">
    <source>
        <dbReference type="ARBA" id="ARBA00022692"/>
    </source>
</evidence>
<keyword evidence="8" id="KW-1185">Reference proteome</keyword>
<dbReference type="Pfam" id="PF04116">
    <property type="entry name" value="FA_hydroxylase"/>
    <property type="match status" value="1"/>
</dbReference>
<dbReference type="GO" id="GO:0016020">
    <property type="term" value="C:membrane"/>
    <property type="evidence" value="ECO:0007669"/>
    <property type="project" value="UniProtKB-SubCell"/>
</dbReference>
<feature type="transmembrane region" description="Helical" evidence="5">
    <location>
        <begin position="15"/>
        <end position="39"/>
    </location>
</feature>
<accession>A0A4Z0LW75</accession>
<evidence type="ECO:0000259" key="6">
    <source>
        <dbReference type="Pfam" id="PF04116"/>
    </source>
</evidence>
<sequence>METTFLSSILERGEWLLSFGALIAVLGIPALARYVVLLVPTFRETRRLNQEVAAKQVTKSFYNPIQNRSKFWGLLTTAFIFTFILPFCLTLEPQPIWQMLLDMFIILMFYDFFYYLVHRFLFHDGGFGPGPLMWVHAVHHQQKNPCRLDSNYLNPIETCMGLGLYGASIGALAAMMGPFHVATIVITWIAFSEINLHNHDRMSEESDRFPFKYLKYMSFMHHVHHARFTAGNFATISLFYDWLFGTYDVGQGWGKNKRENAGNSGAGAGGKPVAG</sequence>
<dbReference type="GO" id="GO:0008610">
    <property type="term" value="P:lipid biosynthetic process"/>
    <property type="evidence" value="ECO:0007669"/>
    <property type="project" value="InterPro"/>
</dbReference>
<dbReference type="EMBL" id="SRLE01000014">
    <property type="protein sequence ID" value="TGD71406.1"/>
    <property type="molecule type" value="Genomic_DNA"/>
</dbReference>
<evidence type="ECO:0000256" key="1">
    <source>
        <dbReference type="ARBA" id="ARBA00004370"/>
    </source>
</evidence>
<dbReference type="InterPro" id="IPR006694">
    <property type="entry name" value="Fatty_acid_hydroxylase"/>
</dbReference>
<feature type="domain" description="Fatty acid hydroxylase" evidence="6">
    <location>
        <begin position="104"/>
        <end position="246"/>
    </location>
</feature>
<organism evidence="7 8">
    <name type="scientific">Mangrovimicrobium sediminis</name>
    <dbReference type="NCBI Taxonomy" id="2562682"/>
    <lineage>
        <taxon>Bacteria</taxon>
        <taxon>Pseudomonadati</taxon>
        <taxon>Pseudomonadota</taxon>
        <taxon>Gammaproteobacteria</taxon>
        <taxon>Cellvibrionales</taxon>
        <taxon>Halieaceae</taxon>
        <taxon>Mangrovimicrobium</taxon>
    </lineage>
</organism>
<protein>
    <submittedName>
        <fullName evidence="7">Fatty acid hydroxylase family protein</fullName>
    </submittedName>
</protein>
<evidence type="ECO:0000313" key="7">
    <source>
        <dbReference type="EMBL" id="TGD71406.1"/>
    </source>
</evidence>
<comment type="subcellular location">
    <subcellularLocation>
        <location evidence="1">Membrane</location>
    </subcellularLocation>
</comment>
<evidence type="ECO:0000256" key="3">
    <source>
        <dbReference type="ARBA" id="ARBA00022989"/>
    </source>
</evidence>
<dbReference type="PANTHER" id="PTHR11863">
    <property type="entry name" value="STEROL DESATURASE"/>
    <property type="match status" value="1"/>
</dbReference>
<dbReference type="GO" id="GO:0016491">
    <property type="term" value="F:oxidoreductase activity"/>
    <property type="evidence" value="ECO:0007669"/>
    <property type="project" value="InterPro"/>
</dbReference>
<dbReference type="InterPro" id="IPR050307">
    <property type="entry name" value="Sterol_Desaturase_Related"/>
</dbReference>
<keyword evidence="4 5" id="KW-0472">Membrane</keyword>
<dbReference type="GO" id="GO:0005506">
    <property type="term" value="F:iron ion binding"/>
    <property type="evidence" value="ECO:0007669"/>
    <property type="project" value="InterPro"/>
</dbReference>
<evidence type="ECO:0000256" key="5">
    <source>
        <dbReference type="SAM" id="Phobius"/>
    </source>
</evidence>
<gene>
    <name evidence="7" type="ORF">E4634_19240</name>
</gene>
<dbReference type="OrthoDB" id="9770329at2"/>
<feature type="transmembrane region" description="Helical" evidence="5">
    <location>
        <begin position="96"/>
        <end position="117"/>
    </location>
</feature>
<dbReference type="RefSeq" id="WP_135446298.1">
    <property type="nucleotide sequence ID" value="NZ_SRLE01000014.1"/>
</dbReference>
<keyword evidence="3 5" id="KW-1133">Transmembrane helix</keyword>
<dbReference type="AlphaFoldDB" id="A0A4Z0LW75"/>
<comment type="caution">
    <text evidence="7">The sequence shown here is derived from an EMBL/GenBank/DDBJ whole genome shotgun (WGS) entry which is preliminary data.</text>
</comment>
<feature type="transmembrane region" description="Helical" evidence="5">
    <location>
        <begin position="71"/>
        <end position="90"/>
    </location>
</feature>
<keyword evidence="2 5" id="KW-0812">Transmembrane</keyword>
<reference evidence="7 8" key="1">
    <citation type="submission" date="2019-04" db="EMBL/GenBank/DDBJ databases">
        <title>Taxonomy of novel Haliea sp. from mangrove soil of West Coast of India.</title>
        <authorList>
            <person name="Verma A."/>
            <person name="Kumar P."/>
            <person name="Krishnamurthi S."/>
        </authorList>
    </citation>
    <scope>NUCLEOTIDE SEQUENCE [LARGE SCALE GENOMIC DNA]</scope>
    <source>
        <strain evidence="7 8">SAOS-164</strain>
    </source>
</reference>
<proteinExistence type="predicted"/>
<evidence type="ECO:0000313" key="8">
    <source>
        <dbReference type="Proteomes" id="UP000298050"/>
    </source>
</evidence>